<name>A0A1H7G3D4_9FIRM</name>
<comment type="similarity">
    <text evidence="1 8">Belongs to the RecN family.</text>
</comment>
<dbReference type="EMBL" id="FNZX01000004">
    <property type="protein sequence ID" value="SEK32611.1"/>
    <property type="molecule type" value="Genomic_DNA"/>
</dbReference>
<dbReference type="InterPro" id="IPR003593">
    <property type="entry name" value="AAA+_ATPase"/>
</dbReference>
<sequence length="559" mass="62215">MLASLHVKNLALIDEEEIIFSKGLNILSGETGAGKSIILGALHLSLGDKASKDFLRDADSEAFVEAVYLINDESTKEALREMGVEPYDDEVIMSRRITESRAVGKINGEQVPAAKMKEVGALLLDIYGQKEHQSLLNTKRHMELLDEFAKNEIGDLKDKIAESYKNYKALTAELEEAKQSDVSKEREIVLLEHEINEIESANLKIGEDEELEDEYKRLSNFSRTMEYFGRAHEAMAGDGGVSDAISSAISDIRYIESIDDRASEFLSMLNDADSIISDFNRELSSYMSDASFDAGRFNEVELRLNEINRLKDKYGTTIEAVLQELAARQEKKAKFESFDEYLAELKHKVDVATKELDDLCQKLSDIRRKCAADLSKKMQEAMSDLNFLNSEFEMHLTKLDHYTSDGFDSGEFMICTNPGEPLRPLKDIASGGEMSRIMLAIKTVLASGGGIDTLIFDEIDAGISGRTAQAVSEKLSTVADKHQVICITHLPQIAAMADTHFLIEKNVEQGHTISGIKKLYDNDTIEELARMLGGSAITEAVLTNAREMKELANSYKNKA</sequence>
<dbReference type="GO" id="GO:0016887">
    <property type="term" value="F:ATP hydrolysis activity"/>
    <property type="evidence" value="ECO:0007669"/>
    <property type="project" value="InterPro"/>
</dbReference>
<dbReference type="PANTHER" id="PTHR11059">
    <property type="entry name" value="DNA REPAIR PROTEIN RECN"/>
    <property type="match status" value="1"/>
</dbReference>
<evidence type="ECO:0000256" key="5">
    <source>
        <dbReference type="ARBA" id="ARBA00022840"/>
    </source>
</evidence>
<evidence type="ECO:0000256" key="7">
    <source>
        <dbReference type="ARBA" id="ARBA00033408"/>
    </source>
</evidence>
<evidence type="ECO:0000256" key="2">
    <source>
        <dbReference type="ARBA" id="ARBA00021315"/>
    </source>
</evidence>
<feature type="coiled-coil region" evidence="9">
    <location>
        <begin position="342"/>
        <end position="391"/>
    </location>
</feature>
<dbReference type="GO" id="GO:0009432">
    <property type="term" value="P:SOS response"/>
    <property type="evidence" value="ECO:0007669"/>
    <property type="project" value="TreeGrafter"/>
</dbReference>
<dbReference type="PANTHER" id="PTHR11059:SF0">
    <property type="entry name" value="DNA REPAIR PROTEIN RECN"/>
    <property type="match status" value="1"/>
</dbReference>
<organism evidence="11 12">
    <name type="scientific">Pseudobutyrivibrio ruminis</name>
    <dbReference type="NCBI Taxonomy" id="46206"/>
    <lineage>
        <taxon>Bacteria</taxon>
        <taxon>Bacillati</taxon>
        <taxon>Bacillota</taxon>
        <taxon>Clostridia</taxon>
        <taxon>Lachnospirales</taxon>
        <taxon>Lachnospiraceae</taxon>
        <taxon>Pseudobutyrivibrio</taxon>
    </lineage>
</organism>
<keyword evidence="6 8" id="KW-0234">DNA repair</keyword>
<feature type="domain" description="AAA+ ATPase" evidence="10">
    <location>
        <begin position="21"/>
        <end position="508"/>
    </location>
</feature>
<dbReference type="GO" id="GO:0006302">
    <property type="term" value="P:double-strand break repair"/>
    <property type="evidence" value="ECO:0007669"/>
    <property type="project" value="InterPro"/>
</dbReference>
<dbReference type="NCBIfam" id="TIGR00634">
    <property type="entry name" value="recN"/>
    <property type="match status" value="1"/>
</dbReference>
<evidence type="ECO:0000256" key="9">
    <source>
        <dbReference type="SAM" id="Coils"/>
    </source>
</evidence>
<keyword evidence="4 8" id="KW-0227">DNA damage</keyword>
<dbReference type="GO" id="GO:0005524">
    <property type="term" value="F:ATP binding"/>
    <property type="evidence" value="ECO:0007669"/>
    <property type="project" value="UniProtKB-KW"/>
</dbReference>
<evidence type="ECO:0000256" key="3">
    <source>
        <dbReference type="ARBA" id="ARBA00022741"/>
    </source>
</evidence>
<reference evidence="12" key="1">
    <citation type="submission" date="2016-10" db="EMBL/GenBank/DDBJ databases">
        <authorList>
            <person name="Varghese N."/>
        </authorList>
    </citation>
    <scope>NUCLEOTIDE SEQUENCE [LARGE SCALE GENOMIC DNA]</scope>
    <source>
        <strain evidence="12">ACV-9</strain>
    </source>
</reference>
<dbReference type="Gene3D" id="3.40.50.300">
    <property type="entry name" value="P-loop containing nucleotide triphosphate hydrolases"/>
    <property type="match status" value="2"/>
</dbReference>
<keyword evidence="5" id="KW-0067">ATP-binding</keyword>
<keyword evidence="3" id="KW-0547">Nucleotide-binding</keyword>
<proteinExistence type="inferred from homology"/>
<keyword evidence="12" id="KW-1185">Reference proteome</keyword>
<dbReference type="Pfam" id="PF13476">
    <property type="entry name" value="AAA_23"/>
    <property type="match status" value="1"/>
</dbReference>
<dbReference type="FunFam" id="3.40.50.300:FF:000356">
    <property type="entry name" value="DNA repair protein RecN"/>
    <property type="match status" value="1"/>
</dbReference>
<dbReference type="CDD" id="cd03241">
    <property type="entry name" value="ABC_RecN"/>
    <property type="match status" value="2"/>
</dbReference>
<comment type="function">
    <text evidence="8">May be involved in recombinational repair of damaged DNA.</text>
</comment>
<dbReference type="AlphaFoldDB" id="A0A1H7G3D4"/>
<evidence type="ECO:0000256" key="1">
    <source>
        <dbReference type="ARBA" id="ARBA00009441"/>
    </source>
</evidence>
<evidence type="ECO:0000313" key="12">
    <source>
        <dbReference type="Proteomes" id="UP000182321"/>
    </source>
</evidence>
<evidence type="ECO:0000313" key="11">
    <source>
        <dbReference type="EMBL" id="SEK32611.1"/>
    </source>
</evidence>
<dbReference type="InterPro" id="IPR027417">
    <property type="entry name" value="P-loop_NTPase"/>
</dbReference>
<evidence type="ECO:0000256" key="4">
    <source>
        <dbReference type="ARBA" id="ARBA00022763"/>
    </source>
</evidence>
<gene>
    <name evidence="11" type="ORF">SAMN02910377_00601</name>
</gene>
<evidence type="ECO:0000256" key="6">
    <source>
        <dbReference type="ARBA" id="ARBA00023204"/>
    </source>
</evidence>
<evidence type="ECO:0000256" key="8">
    <source>
        <dbReference type="PIRNR" id="PIRNR003128"/>
    </source>
</evidence>
<protein>
    <recommendedName>
        <fullName evidence="2 8">DNA repair protein RecN</fullName>
    </recommendedName>
    <alternativeName>
        <fullName evidence="7 8">Recombination protein N</fullName>
    </alternativeName>
</protein>
<feature type="coiled-coil region" evidence="9">
    <location>
        <begin position="153"/>
        <end position="187"/>
    </location>
</feature>
<dbReference type="GO" id="GO:0043590">
    <property type="term" value="C:bacterial nucleoid"/>
    <property type="evidence" value="ECO:0007669"/>
    <property type="project" value="TreeGrafter"/>
</dbReference>
<dbReference type="InterPro" id="IPR004604">
    <property type="entry name" value="DNA_recomb/repair_RecN"/>
</dbReference>
<dbReference type="Proteomes" id="UP000182321">
    <property type="component" value="Unassembled WGS sequence"/>
</dbReference>
<evidence type="ECO:0000259" key="10">
    <source>
        <dbReference type="SMART" id="SM00382"/>
    </source>
</evidence>
<dbReference type="InterPro" id="IPR038729">
    <property type="entry name" value="Rad50/SbcC_AAA"/>
</dbReference>
<dbReference type="SMART" id="SM00382">
    <property type="entry name" value="AAA"/>
    <property type="match status" value="1"/>
</dbReference>
<dbReference type="RefSeq" id="WP_074789031.1">
    <property type="nucleotide sequence ID" value="NZ_FNZX01000004.1"/>
</dbReference>
<dbReference type="GO" id="GO:0006310">
    <property type="term" value="P:DNA recombination"/>
    <property type="evidence" value="ECO:0007669"/>
    <property type="project" value="InterPro"/>
</dbReference>
<dbReference type="PIRSF" id="PIRSF003128">
    <property type="entry name" value="RecN"/>
    <property type="match status" value="1"/>
</dbReference>
<dbReference type="SUPFAM" id="SSF52540">
    <property type="entry name" value="P-loop containing nucleoside triphosphate hydrolases"/>
    <property type="match status" value="1"/>
</dbReference>
<keyword evidence="9" id="KW-0175">Coiled coil</keyword>
<accession>A0A1H7G3D4</accession>